<dbReference type="InterPro" id="IPR011053">
    <property type="entry name" value="Single_hybrid_motif"/>
</dbReference>
<comment type="caution">
    <text evidence="6">The sequence shown here is derived from an EMBL/GenBank/DDBJ whole genome shotgun (WGS) entry which is preliminary data.</text>
</comment>
<dbReference type="AlphaFoldDB" id="A0A3N0DTG3"/>
<dbReference type="OrthoDB" id="3248271at2"/>
<dbReference type="PANTHER" id="PTHR42681">
    <property type="entry name" value="MALONYL-COA-ACYL CARRIER PROTEIN TRANSACYLASE, MITOCHONDRIAL"/>
    <property type="match status" value="1"/>
</dbReference>
<dbReference type="SUPFAM" id="SSF51230">
    <property type="entry name" value="Single hybrid motif"/>
    <property type="match status" value="1"/>
</dbReference>
<keyword evidence="3 6" id="KW-0012">Acyltransferase</keyword>
<evidence type="ECO:0000256" key="2">
    <source>
        <dbReference type="ARBA" id="ARBA00022679"/>
    </source>
</evidence>
<evidence type="ECO:0000313" key="7">
    <source>
        <dbReference type="Proteomes" id="UP000277094"/>
    </source>
</evidence>
<dbReference type="InterPro" id="IPR014043">
    <property type="entry name" value="Acyl_transferase_dom"/>
</dbReference>
<evidence type="ECO:0000259" key="5">
    <source>
        <dbReference type="SMART" id="SM00827"/>
    </source>
</evidence>
<dbReference type="Gene3D" id="2.40.50.100">
    <property type="match status" value="1"/>
</dbReference>
<dbReference type="Gene3D" id="3.30.70.250">
    <property type="entry name" value="Malonyl-CoA ACP transacylase, ACP-binding"/>
    <property type="match status" value="1"/>
</dbReference>
<gene>
    <name evidence="6" type="ORF">EFL95_07640</name>
</gene>
<dbReference type="Pfam" id="PF00698">
    <property type="entry name" value="Acyl_transf_1"/>
    <property type="match status" value="1"/>
</dbReference>
<keyword evidence="2 6" id="KW-0808">Transferase</keyword>
<dbReference type="Proteomes" id="UP000277094">
    <property type="component" value="Unassembled WGS sequence"/>
</dbReference>
<dbReference type="GO" id="GO:0005829">
    <property type="term" value="C:cytosol"/>
    <property type="evidence" value="ECO:0007669"/>
    <property type="project" value="TreeGrafter"/>
</dbReference>
<dbReference type="InterPro" id="IPR016035">
    <property type="entry name" value="Acyl_Trfase/lysoPLipase"/>
</dbReference>
<dbReference type="SMART" id="SM00827">
    <property type="entry name" value="PKS_AT"/>
    <property type="match status" value="1"/>
</dbReference>
<protein>
    <recommendedName>
        <fullName evidence="1">[acyl-carrier-protein] S-malonyltransferase</fullName>
        <ecNumber evidence="1">2.3.1.39</ecNumber>
    </recommendedName>
</protein>
<keyword evidence="7" id="KW-1185">Reference proteome</keyword>
<dbReference type="EC" id="2.3.1.39" evidence="1"/>
<evidence type="ECO:0000313" key="6">
    <source>
        <dbReference type="EMBL" id="RNL78917.1"/>
    </source>
</evidence>
<dbReference type="SUPFAM" id="SSF52151">
    <property type="entry name" value="FabD/lysophospholipase-like"/>
    <property type="match status" value="1"/>
</dbReference>
<dbReference type="GO" id="GO:0004314">
    <property type="term" value="F:[acyl-carrier-protein] S-malonyltransferase activity"/>
    <property type="evidence" value="ECO:0007669"/>
    <property type="project" value="UniProtKB-EC"/>
</dbReference>
<dbReference type="PANTHER" id="PTHR42681:SF1">
    <property type="entry name" value="MALONYL-COA-ACYL CARRIER PROTEIN TRANSACYLASE, MITOCHONDRIAL"/>
    <property type="match status" value="1"/>
</dbReference>
<sequence>MLIIVAPGQGSQTPGFLLPWMEDPQFAERLHWLSAVAGLDLGHYGTEADADTIRDTAIAQPLIVGSGLVAALSLFPHPSDAFGRIGAVAGHSVGELTAAAGARAISAEQAMVLVRERGNAMARAAAVTPTGMTAVLGGDEAEVMAALTQHGLTAANVNAEGQIVAAGTMEQLAAFAAAPPAKARLMPLSVAGAFHTEHMAPAVGVMGKLALAVSTHDPRTAVISNYDGQVVHDGRDVVRRIVKQVARPVRWDLCLATMRDLGVTGILEMPPAGTLTNIAKRALPGVETFALKTPDQLDDARAFVNKHGDPSPMDIHPTWRMLVSPSKGTFVKTAGDEGDSLLAASSIGSVRSTRDETAVLAPYGGTIVEWLVEDGDLVSPGQPLVRLHPEGVAV</sequence>
<dbReference type="SUPFAM" id="SSF55048">
    <property type="entry name" value="Probable ACP-binding domain of malonyl-CoA ACP transacylase"/>
    <property type="match status" value="1"/>
</dbReference>
<dbReference type="GO" id="GO:0006633">
    <property type="term" value="P:fatty acid biosynthetic process"/>
    <property type="evidence" value="ECO:0007669"/>
    <property type="project" value="TreeGrafter"/>
</dbReference>
<dbReference type="Gene3D" id="3.40.366.10">
    <property type="entry name" value="Malonyl-Coenzyme A Acyl Carrier Protein, domain 2"/>
    <property type="match status" value="1"/>
</dbReference>
<evidence type="ECO:0000256" key="4">
    <source>
        <dbReference type="ARBA" id="ARBA00048462"/>
    </source>
</evidence>
<evidence type="ECO:0000256" key="3">
    <source>
        <dbReference type="ARBA" id="ARBA00023315"/>
    </source>
</evidence>
<comment type="catalytic activity">
    <reaction evidence="4">
        <text>holo-[ACP] + malonyl-CoA = malonyl-[ACP] + CoA</text>
        <dbReference type="Rhea" id="RHEA:41792"/>
        <dbReference type="Rhea" id="RHEA-COMP:9623"/>
        <dbReference type="Rhea" id="RHEA-COMP:9685"/>
        <dbReference type="ChEBI" id="CHEBI:57287"/>
        <dbReference type="ChEBI" id="CHEBI:57384"/>
        <dbReference type="ChEBI" id="CHEBI:64479"/>
        <dbReference type="ChEBI" id="CHEBI:78449"/>
        <dbReference type="EC" id="2.3.1.39"/>
    </reaction>
</comment>
<reference evidence="6 7" key="1">
    <citation type="submission" date="2018-11" db="EMBL/GenBank/DDBJ databases">
        <authorList>
            <person name="Li F."/>
        </authorList>
    </citation>
    <scope>NUCLEOTIDE SEQUENCE [LARGE SCALE GENOMIC DNA]</scope>
    <source>
        <strain evidence="6 7">KIS18-7</strain>
    </source>
</reference>
<dbReference type="InterPro" id="IPR001227">
    <property type="entry name" value="Ac_transferase_dom_sf"/>
</dbReference>
<organism evidence="6 7">
    <name type="scientific">Nocardioides marmorisolisilvae</name>
    <dbReference type="NCBI Taxonomy" id="1542737"/>
    <lineage>
        <taxon>Bacteria</taxon>
        <taxon>Bacillati</taxon>
        <taxon>Actinomycetota</taxon>
        <taxon>Actinomycetes</taxon>
        <taxon>Propionibacteriales</taxon>
        <taxon>Nocardioidaceae</taxon>
        <taxon>Nocardioides</taxon>
    </lineage>
</organism>
<feature type="domain" description="Malonyl-CoA:ACP transacylase (MAT)" evidence="5">
    <location>
        <begin position="5"/>
        <end position="321"/>
    </location>
</feature>
<dbReference type="EMBL" id="RJSG01000002">
    <property type="protein sequence ID" value="RNL78917.1"/>
    <property type="molecule type" value="Genomic_DNA"/>
</dbReference>
<evidence type="ECO:0000256" key="1">
    <source>
        <dbReference type="ARBA" id="ARBA00013258"/>
    </source>
</evidence>
<dbReference type="InterPro" id="IPR016036">
    <property type="entry name" value="Malonyl_transacylase_ACP-bd"/>
</dbReference>
<name>A0A3N0DTG3_9ACTN</name>
<dbReference type="RefSeq" id="WP_123233419.1">
    <property type="nucleotide sequence ID" value="NZ_RJSG01000002.1"/>
</dbReference>
<dbReference type="InterPro" id="IPR050858">
    <property type="entry name" value="Mal-CoA-ACP_Trans/PKS_FabD"/>
</dbReference>
<accession>A0A3N0DTG3</accession>
<proteinExistence type="predicted"/>